<dbReference type="EMBL" id="CP115541">
    <property type="protein sequence ID" value="WNH52444.1"/>
    <property type="molecule type" value="Genomic_DNA"/>
</dbReference>
<evidence type="ECO:0000313" key="1">
    <source>
        <dbReference type="EMBL" id="WNH52444.1"/>
    </source>
</evidence>
<dbReference type="Proteomes" id="UP001302072">
    <property type="component" value="Chromosome"/>
</dbReference>
<reference evidence="1 2" key="1">
    <citation type="submission" date="2022-12" db="EMBL/GenBank/DDBJ databases">
        <title>Two new species, Stenotrophomonas aracearum and Stenotrophomonas oahuensis, isolated from Anthurium (Araceae family) in Hawaii.</title>
        <authorList>
            <person name="Chunag S.C."/>
            <person name="Dobhal S."/>
            <person name="Alvarez A."/>
            <person name="Arif M."/>
        </authorList>
    </citation>
    <scope>NUCLEOTIDE SEQUENCE [LARGE SCALE GENOMIC DNA]</scope>
    <source>
        <strain evidence="1 2">A5586</strain>
    </source>
</reference>
<dbReference type="RefSeq" id="WP_311191643.1">
    <property type="nucleotide sequence ID" value="NZ_CP115541.1"/>
</dbReference>
<protein>
    <submittedName>
        <fullName evidence="1">Uncharacterized protein</fullName>
    </submittedName>
</protein>
<evidence type="ECO:0000313" key="2">
    <source>
        <dbReference type="Proteomes" id="UP001302072"/>
    </source>
</evidence>
<name>A0ABY9YNH3_9GAMM</name>
<gene>
    <name evidence="1" type="ORF">PDM29_19330</name>
</gene>
<keyword evidence="2" id="KW-1185">Reference proteome</keyword>
<organism evidence="1 2">
    <name type="scientific">Stenotrophomonas oahuensis</name>
    <dbReference type="NCBI Taxonomy" id="3003271"/>
    <lineage>
        <taxon>Bacteria</taxon>
        <taxon>Pseudomonadati</taxon>
        <taxon>Pseudomonadota</taxon>
        <taxon>Gammaproteobacteria</taxon>
        <taxon>Lysobacterales</taxon>
        <taxon>Lysobacteraceae</taxon>
        <taxon>Stenotrophomonas</taxon>
    </lineage>
</organism>
<sequence length="81" mass="8829">MKLTLPNLDNSEWSVSLNEGTRTLALGLRTKLDDEFICAEGMLDTYVASQSDAGVGRYFVDSLVQQQVRAVGRAVLGLPIN</sequence>
<proteinExistence type="predicted"/>
<accession>A0ABY9YNH3</accession>